<keyword evidence="6 8" id="KW-0472">Membrane</keyword>
<comment type="subcellular location">
    <subcellularLocation>
        <location evidence="1 7">Cell membrane</location>
        <topology evidence="1 7">Multi-pass membrane protein</topology>
    </subcellularLocation>
</comment>
<evidence type="ECO:0000256" key="8">
    <source>
        <dbReference type="SAM" id="Phobius"/>
    </source>
</evidence>
<evidence type="ECO:0000256" key="6">
    <source>
        <dbReference type="ARBA" id="ARBA00023136"/>
    </source>
</evidence>
<evidence type="ECO:0000256" key="5">
    <source>
        <dbReference type="ARBA" id="ARBA00022989"/>
    </source>
</evidence>
<keyword evidence="10" id="KW-1185">Reference proteome</keyword>
<protein>
    <recommendedName>
        <fullName evidence="11">Multidrug transporter</fullName>
    </recommendedName>
</protein>
<comment type="similarity">
    <text evidence="7">Belongs to the drug/metabolite transporter (DMT) superfamily. Small multidrug resistance (SMR) (TC 2.A.7.1) family.</text>
</comment>
<feature type="transmembrane region" description="Helical" evidence="8">
    <location>
        <begin position="59"/>
        <end position="79"/>
    </location>
</feature>
<evidence type="ECO:0000256" key="3">
    <source>
        <dbReference type="ARBA" id="ARBA00022475"/>
    </source>
</evidence>
<gene>
    <name evidence="9" type="ORF">AN963_00145</name>
</gene>
<keyword evidence="5 8" id="KW-1133">Transmembrane helix</keyword>
<comment type="caution">
    <text evidence="9">The sequence shown here is derived from an EMBL/GenBank/DDBJ whole genome shotgun (WGS) entry which is preliminary data.</text>
</comment>
<dbReference type="SUPFAM" id="SSF103481">
    <property type="entry name" value="Multidrug resistance efflux transporter EmrE"/>
    <property type="match status" value="1"/>
</dbReference>
<evidence type="ECO:0000256" key="4">
    <source>
        <dbReference type="ARBA" id="ARBA00022692"/>
    </source>
</evidence>
<dbReference type="InterPro" id="IPR045324">
    <property type="entry name" value="Small_multidrug_res"/>
</dbReference>
<feature type="transmembrane region" description="Helical" evidence="8">
    <location>
        <begin position="27"/>
        <end position="47"/>
    </location>
</feature>
<dbReference type="Pfam" id="PF00893">
    <property type="entry name" value="Multi_Drug_Res"/>
    <property type="match status" value="1"/>
</dbReference>
<feature type="transmembrane region" description="Helical" evidence="8">
    <location>
        <begin position="85"/>
        <end position="103"/>
    </location>
</feature>
<dbReference type="Gene3D" id="1.10.3730.20">
    <property type="match status" value="1"/>
</dbReference>
<evidence type="ECO:0000313" key="10">
    <source>
        <dbReference type="Proteomes" id="UP000051063"/>
    </source>
</evidence>
<organism evidence="9 10">
    <name type="scientific">Brevibacillus choshinensis</name>
    <dbReference type="NCBI Taxonomy" id="54911"/>
    <lineage>
        <taxon>Bacteria</taxon>
        <taxon>Bacillati</taxon>
        <taxon>Bacillota</taxon>
        <taxon>Bacilli</taxon>
        <taxon>Bacillales</taxon>
        <taxon>Paenibacillaceae</taxon>
        <taxon>Brevibacillus</taxon>
    </lineage>
</organism>
<sequence>MKGFYALAGAIVAEILGTSMLKMSEGFSLMYPSVGVILGFGISFYCLSVSLRTIPLSLAYAIWSGVGTALTALIGILIWGDSLTAMAVVGIAIIIGGVVLLNTSSHPEKVMKSE</sequence>
<evidence type="ECO:0000256" key="1">
    <source>
        <dbReference type="ARBA" id="ARBA00004651"/>
    </source>
</evidence>
<proteinExistence type="inferred from homology"/>
<dbReference type="PANTHER" id="PTHR30561:SF1">
    <property type="entry name" value="MULTIDRUG TRANSPORTER EMRE"/>
    <property type="match status" value="1"/>
</dbReference>
<keyword evidence="2" id="KW-0813">Transport</keyword>
<dbReference type="EMBL" id="LJJB01000007">
    <property type="protein sequence ID" value="KQL48278.1"/>
    <property type="molecule type" value="Genomic_DNA"/>
</dbReference>
<dbReference type="InterPro" id="IPR037185">
    <property type="entry name" value="EmrE-like"/>
</dbReference>
<dbReference type="InterPro" id="IPR000390">
    <property type="entry name" value="Small_drug/metabolite_transptr"/>
</dbReference>
<accession>A0ABR5N9N8</accession>
<reference evidence="9 10" key="1">
    <citation type="submission" date="2015-09" db="EMBL/GenBank/DDBJ databases">
        <title>Genome sequencing project for genomic taxonomy and phylogenomics of Bacillus-like bacteria.</title>
        <authorList>
            <person name="Liu B."/>
            <person name="Wang J."/>
            <person name="Zhu Y."/>
            <person name="Liu G."/>
            <person name="Chen Q."/>
            <person name="Chen Z."/>
            <person name="Lan J."/>
            <person name="Che J."/>
            <person name="Ge C."/>
            <person name="Shi H."/>
            <person name="Pan Z."/>
            <person name="Liu X."/>
        </authorList>
    </citation>
    <scope>NUCLEOTIDE SEQUENCE [LARGE SCALE GENOMIC DNA]</scope>
    <source>
        <strain evidence="9 10">DSM 8552</strain>
    </source>
</reference>
<keyword evidence="3" id="KW-1003">Cell membrane</keyword>
<evidence type="ECO:0000256" key="7">
    <source>
        <dbReference type="RuleBase" id="RU003942"/>
    </source>
</evidence>
<dbReference type="RefSeq" id="WP_055742554.1">
    <property type="nucleotide sequence ID" value="NZ_LJJB01000007.1"/>
</dbReference>
<dbReference type="Proteomes" id="UP000051063">
    <property type="component" value="Unassembled WGS sequence"/>
</dbReference>
<evidence type="ECO:0008006" key="11">
    <source>
        <dbReference type="Google" id="ProtNLM"/>
    </source>
</evidence>
<dbReference type="PANTHER" id="PTHR30561">
    <property type="entry name" value="SMR FAMILY PROTON-DEPENDENT DRUG EFFLUX TRANSPORTER SUGE"/>
    <property type="match status" value="1"/>
</dbReference>
<name>A0ABR5N9N8_BRECH</name>
<evidence type="ECO:0000256" key="2">
    <source>
        <dbReference type="ARBA" id="ARBA00022448"/>
    </source>
</evidence>
<evidence type="ECO:0000313" key="9">
    <source>
        <dbReference type="EMBL" id="KQL48278.1"/>
    </source>
</evidence>
<keyword evidence="4 7" id="KW-0812">Transmembrane</keyword>